<dbReference type="OrthoDB" id="2107166at2759"/>
<evidence type="ECO:0000313" key="2">
    <source>
        <dbReference type="EMBL" id="GMH66314.1"/>
    </source>
</evidence>
<reference evidence="2" key="1">
    <citation type="submission" date="2022-07" db="EMBL/GenBank/DDBJ databases">
        <title>Genome analysis of Parmales, a sister group of diatoms, reveals the evolutionary specialization of diatoms from phago-mixotrophs to photoautotrophs.</title>
        <authorList>
            <person name="Ban H."/>
            <person name="Sato S."/>
            <person name="Yoshikawa S."/>
            <person name="Kazumasa Y."/>
            <person name="Nakamura Y."/>
            <person name="Ichinomiya M."/>
            <person name="Saitoh K."/>
            <person name="Sato N."/>
            <person name="Blanc-Mathieu R."/>
            <person name="Endo H."/>
            <person name="Kuwata A."/>
            <person name="Ogata H."/>
        </authorList>
    </citation>
    <scope>NUCLEOTIDE SEQUENCE</scope>
</reference>
<protein>
    <submittedName>
        <fullName evidence="2">Uncharacterized protein</fullName>
    </submittedName>
</protein>
<dbReference type="EMBL" id="BRXZ01002611">
    <property type="protein sequence ID" value="GMH66314.1"/>
    <property type="molecule type" value="Genomic_DNA"/>
</dbReference>
<organism evidence="2 3">
    <name type="scientific">Triparma retinervis</name>
    <dbReference type="NCBI Taxonomy" id="2557542"/>
    <lineage>
        <taxon>Eukaryota</taxon>
        <taxon>Sar</taxon>
        <taxon>Stramenopiles</taxon>
        <taxon>Ochrophyta</taxon>
        <taxon>Bolidophyceae</taxon>
        <taxon>Parmales</taxon>
        <taxon>Triparmaceae</taxon>
        <taxon>Triparma</taxon>
    </lineage>
</organism>
<name>A0A9W7A5Y6_9STRA</name>
<gene>
    <name evidence="2" type="ORF">TrRE_jg2740</name>
</gene>
<keyword evidence="3" id="KW-1185">Reference proteome</keyword>
<dbReference type="AlphaFoldDB" id="A0A9W7A5Y6"/>
<comment type="caution">
    <text evidence="2">The sequence shown here is derived from an EMBL/GenBank/DDBJ whole genome shotgun (WGS) entry which is preliminary data.</text>
</comment>
<proteinExistence type="predicted"/>
<dbReference type="Proteomes" id="UP001165082">
    <property type="component" value="Unassembled WGS sequence"/>
</dbReference>
<sequence length="234" mass="26431">MSTPRTTPTGKVWERDVENREFKLVDAKAEEKEKIIVPEDGADESATPNEVFHKVNRHTDTLEGICLRYKTNRRAVQKLNRFSGSGLSLAPDILKIPNPNNLKFEDTSSEETRIAMEQNAKVRDFTKVFPTLTSKEARIYLTDADWQFDAAAKEAKQDIDWENSDRAISKERKNSRFNERVDEGIAFHKSQQLVDEANAGMGSGGKVDGESEPSPKATEMKKMSKNPTNKADLR</sequence>
<evidence type="ECO:0000256" key="1">
    <source>
        <dbReference type="SAM" id="MobiDB-lite"/>
    </source>
</evidence>
<evidence type="ECO:0000313" key="3">
    <source>
        <dbReference type="Proteomes" id="UP001165082"/>
    </source>
</evidence>
<accession>A0A9W7A5Y6</accession>
<feature type="compositionally biased region" description="Polar residues" evidence="1">
    <location>
        <begin position="225"/>
        <end position="234"/>
    </location>
</feature>
<feature type="region of interest" description="Disordered" evidence="1">
    <location>
        <begin position="187"/>
        <end position="234"/>
    </location>
</feature>